<dbReference type="AlphaFoldDB" id="A0A974KXR3"/>
<organism evidence="2 3">
    <name type="scientific">Staphylococcus hominis</name>
    <dbReference type="NCBI Taxonomy" id="1290"/>
    <lineage>
        <taxon>Bacteria</taxon>
        <taxon>Bacillati</taxon>
        <taxon>Bacillota</taxon>
        <taxon>Bacilli</taxon>
        <taxon>Bacillales</taxon>
        <taxon>Staphylococcaceae</taxon>
        <taxon>Staphylococcus</taxon>
    </lineage>
</organism>
<protein>
    <submittedName>
        <fullName evidence="2">Uncharacterized protein</fullName>
    </submittedName>
</protein>
<sequence length="277" mass="30159">MKFKPVAPFTVEAGRIKEKANNFTPNLPKRPDLAYKLNLQHFAQTAAKRSGDDEIMFGLADIIIGEGDNIIKFDGKNGDDRSYLQVEGGSVKFEPTLEDIKFADYGDNAYDQRVIGYEVTVTVVAGQETIEMLELAIAGTTQVTNGDGEVTGVADAPLGASNRKRAKSMRIHPRFDGNNHARDINIYKVATNSDVERAFANEQGSYEMEFVAYARDNADANKPGNYFYTGAVDPNGVLPPYEELVGTSDQPTNSELSGSGQNLPGSDNETEATDETV</sequence>
<dbReference type="Proteomes" id="UP000241540">
    <property type="component" value="Unassembled WGS sequence"/>
</dbReference>
<gene>
    <name evidence="2" type="ORF">BUZ51_06325</name>
</gene>
<comment type="caution">
    <text evidence="2">The sequence shown here is derived from an EMBL/GenBank/DDBJ whole genome shotgun (WGS) entry which is preliminary data.</text>
</comment>
<name>A0A974KXR3_STAHO</name>
<dbReference type="EMBL" id="PZHX01000010">
    <property type="protein sequence ID" value="PTK30829.1"/>
    <property type="molecule type" value="Genomic_DNA"/>
</dbReference>
<feature type="compositionally biased region" description="Acidic residues" evidence="1">
    <location>
        <begin position="268"/>
        <end position="277"/>
    </location>
</feature>
<evidence type="ECO:0000313" key="3">
    <source>
        <dbReference type="Proteomes" id="UP000241540"/>
    </source>
</evidence>
<proteinExistence type="predicted"/>
<feature type="compositionally biased region" description="Polar residues" evidence="1">
    <location>
        <begin position="247"/>
        <end position="267"/>
    </location>
</feature>
<evidence type="ECO:0000313" key="2">
    <source>
        <dbReference type="EMBL" id="PTK30829.1"/>
    </source>
</evidence>
<dbReference type="RefSeq" id="WP_107640203.1">
    <property type="nucleotide sequence ID" value="NZ_PZHX01000010.1"/>
</dbReference>
<feature type="region of interest" description="Disordered" evidence="1">
    <location>
        <begin position="238"/>
        <end position="277"/>
    </location>
</feature>
<accession>A0A974KXR3</accession>
<reference evidence="2 3" key="1">
    <citation type="journal article" date="2016" name="Front. Microbiol.">
        <title>Comprehensive Phylogenetic Analysis of Bovine Non-aureus Staphylococci Species Based on Whole-Genome Sequencing.</title>
        <authorList>
            <person name="Naushad S."/>
            <person name="Barkema H.W."/>
            <person name="Luby C."/>
            <person name="Condas L.A."/>
            <person name="Nobrega D.B."/>
            <person name="Carson D.A."/>
            <person name="De Buck J."/>
        </authorList>
    </citation>
    <scope>NUCLEOTIDE SEQUENCE [LARGE SCALE GENOMIC DNA]</scope>
    <source>
        <strain evidence="2 3">SNUC 5336</strain>
    </source>
</reference>
<evidence type="ECO:0000256" key="1">
    <source>
        <dbReference type="SAM" id="MobiDB-lite"/>
    </source>
</evidence>